<feature type="transmembrane region" description="Helical" evidence="1">
    <location>
        <begin position="75"/>
        <end position="97"/>
    </location>
</feature>
<evidence type="ECO:0000256" key="1">
    <source>
        <dbReference type="SAM" id="Phobius"/>
    </source>
</evidence>
<dbReference type="EMBL" id="BARW01006805">
    <property type="protein sequence ID" value="GAI80969.1"/>
    <property type="molecule type" value="Genomic_DNA"/>
</dbReference>
<feature type="non-terminal residue" evidence="3">
    <location>
        <position position="1"/>
    </location>
</feature>
<dbReference type="AlphaFoldDB" id="X1TLS8"/>
<dbReference type="SUPFAM" id="SSF57667">
    <property type="entry name" value="beta-beta-alpha zinc fingers"/>
    <property type="match status" value="1"/>
</dbReference>
<dbReference type="PROSITE" id="PS50157">
    <property type="entry name" value="ZINC_FINGER_C2H2_2"/>
    <property type="match status" value="1"/>
</dbReference>
<feature type="domain" description="C2H2-type" evidence="2">
    <location>
        <begin position="105"/>
        <end position="133"/>
    </location>
</feature>
<dbReference type="Gene3D" id="3.30.160.60">
    <property type="entry name" value="Classic Zinc Finger"/>
    <property type="match status" value="1"/>
</dbReference>
<protein>
    <recommendedName>
        <fullName evidence="2">C2H2-type domain-containing protein</fullName>
    </recommendedName>
</protein>
<sequence>IKIPTPQLQDVYKRWKGLEPTGVEQVDRAREYYIGLLRKELQERGALPDNPGRLEEREARRVLALPGEEKRISPALAIIPIGLGLGLAAVVGMVALAQAAPPQVYTCPICGAEFSTSEELEYHMATVHPPEPSSYLKELQRSLDDLIYNIEMWGERDEWFYVPGYGLIGSVSWGTADFIKQLMIEEAINIGLISSAGECYFVRAIMYYSDGTIIVG</sequence>
<comment type="caution">
    <text evidence="3">The sequence shown here is derived from an EMBL/GenBank/DDBJ whole genome shotgun (WGS) entry which is preliminary data.</text>
</comment>
<keyword evidence="1" id="KW-0472">Membrane</keyword>
<reference evidence="3" key="1">
    <citation type="journal article" date="2014" name="Front. Microbiol.">
        <title>High frequency of phylogenetically diverse reductive dehalogenase-homologous genes in deep subseafloor sedimentary metagenomes.</title>
        <authorList>
            <person name="Kawai M."/>
            <person name="Futagami T."/>
            <person name="Toyoda A."/>
            <person name="Takaki Y."/>
            <person name="Nishi S."/>
            <person name="Hori S."/>
            <person name="Arai W."/>
            <person name="Tsubouchi T."/>
            <person name="Morono Y."/>
            <person name="Uchiyama I."/>
            <person name="Ito T."/>
            <person name="Fujiyama A."/>
            <person name="Inagaki F."/>
            <person name="Takami H."/>
        </authorList>
    </citation>
    <scope>NUCLEOTIDE SEQUENCE</scope>
    <source>
        <strain evidence="3">Expedition CK06-06</strain>
    </source>
</reference>
<keyword evidence="1" id="KW-1133">Transmembrane helix</keyword>
<keyword evidence="1" id="KW-0812">Transmembrane</keyword>
<proteinExistence type="predicted"/>
<accession>X1TLS8</accession>
<dbReference type="PROSITE" id="PS00028">
    <property type="entry name" value="ZINC_FINGER_C2H2_1"/>
    <property type="match status" value="1"/>
</dbReference>
<dbReference type="SMART" id="SM00355">
    <property type="entry name" value="ZnF_C2H2"/>
    <property type="match status" value="1"/>
</dbReference>
<dbReference type="Pfam" id="PF00096">
    <property type="entry name" value="zf-C2H2"/>
    <property type="match status" value="1"/>
</dbReference>
<gene>
    <name evidence="3" type="ORF">S12H4_14280</name>
</gene>
<name>X1TLS8_9ZZZZ</name>
<dbReference type="InterPro" id="IPR036236">
    <property type="entry name" value="Znf_C2H2_sf"/>
</dbReference>
<evidence type="ECO:0000259" key="2">
    <source>
        <dbReference type="PROSITE" id="PS50157"/>
    </source>
</evidence>
<evidence type="ECO:0000313" key="3">
    <source>
        <dbReference type="EMBL" id="GAI80969.1"/>
    </source>
</evidence>
<dbReference type="InterPro" id="IPR013087">
    <property type="entry name" value="Znf_C2H2_type"/>
</dbReference>
<organism evidence="3">
    <name type="scientific">marine sediment metagenome</name>
    <dbReference type="NCBI Taxonomy" id="412755"/>
    <lineage>
        <taxon>unclassified sequences</taxon>
        <taxon>metagenomes</taxon>
        <taxon>ecological metagenomes</taxon>
    </lineage>
</organism>